<evidence type="ECO:0000256" key="1">
    <source>
        <dbReference type="SAM" id="Phobius"/>
    </source>
</evidence>
<organism evidence="2 3">
    <name type="scientific">Pieris brassicae</name>
    <name type="common">White butterfly</name>
    <name type="synonym">Large white butterfly</name>
    <dbReference type="NCBI Taxonomy" id="7116"/>
    <lineage>
        <taxon>Eukaryota</taxon>
        <taxon>Metazoa</taxon>
        <taxon>Ecdysozoa</taxon>
        <taxon>Arthropoda</taxon>
        <taxon>Hexapoda</taxon>
        <taxon>Insecta</taxon>
        <taxon>Pterygota</taxon>
        <taxon>Neoptera</taxon>
        <taxon>Endopterygota</taxon>
        <taxon>Lepidoptera</taxon>
        <taxon>Glossata</taxon>
        <taxon>Ditrysia</taxon>
        <taxon>Papilionoidea</taxon>
        <taxon>Pieridae</taxon>
        <taxon>Pierinae</taxon>
        <taxon>Pieris</taxon>
    </lineage>
</organism>
<feature type="transmembrane region" description="Helical" evidence="1">
    <location>
        <begin position="25"/>
        <end position="46"/>
    </location>
</feature>
<comment type="caution">
    <text evidence="2">The sequence shown here is derived from an EMBL/GenBank/DDBJ whole genome shotgun (WGS) entry which is preliminary data.</text>
</comment>
<dbReference type="AlphaFoldDB" id="A0A9P0XBG5"/>
<name>A0A9P0XBG5_PIEBR</name>
<gene>
    <name evidence="2" type="ORF">PIBRA_LOCUS5454</name>
</gene>
<sequence length="176" mass="20637">MIQSFHYINLQCVQLLEWARCGDNVLSVVPTILWAAGSAAFAHRIVSSLFKRFMFRRIPLWEIILQEQVETVTREELEGRKVMQQWIIWLCGATPLALYYHTRPRPSSPPLMIWITTSPWQRREMGPYGYYLHRPPSLETPANTVREQAIALRKAYSDSRTIIKEPPRKRRISKSV</sequence>
<keyword evidence="1" id="KW-0812">Transmembrane</keyword>
<reference evidence="2" key="1">
    <citation type="submission" date="2022-05" db="EMBL/GenBank/DDBJ databases">
        <authorList>
            <person name="Okamura Y."/>
        </authorList>
    </citation>
    <scope>NUCLEOTIDE SEQUENCE</scope>
</reference>
<proteinExistence type="predicted"/>
<accession>A0A9P0XBG5</accession>
<evidence type="ECO:0000313" key="3">
    <source>
        <dbReference type="Proteomes" id="UP001152562"/>
    </source>
</evidence>
<keyword evidence="1" id="KW-1133">Transmembrane helix</keyword>
<evidence type="ECO:0000313" key="2">
    <source>
        <dbReference type="EMBL" id="CAH4028645.1"/>
    </source>
</evidence>
<dbReference type="Proteomes" id="UP001152562">
    <property type="component" value="Unassembled WGS sequence"/>
</dbReference>
<keyword evidence="1" id="KW-0472">Membrane</keyword>
<keyword evidence="3" id="KW-1185">Reference proteome</keyword>
<dbReference type="EMBL" id="CALOZG010000005">
    <property type="protein sequence ID" value="CAH4028645.1"/>
    <property type="molecule type" value="Genomic_DNA"/>
</dbReference>
<protein>
    <submittedName>
        <fullName evidence="2">Uncharacterized protein</fullName>
    </submittedName>
</protein>